<feature type="compositionally biased region" description="Basic residues" evidence="1">
    <location>
        <begin position="59"/>
        <end position="68"/>
    </location>
</feature>
<evidence type="ECO:0000313" key="3">
    <source>
        <dbReference type="Proteomes" id="UP000017984"/>
    </source>
</evidence>
<evidence type="ECO:0000313" key="2">
    <source>
        <dbReference type="EMBL" id="EST18908.1"/>
    </source>
</evidence>
<evidence type="ECO:0000256" key="1">
    <source>
        <dbReference type="SAM" id="MobiDB-lite"/>
    </source>
</evidence>
<dbReference type="EMBL" id="AWQX01000386">
    <property type="protein sequence ID" value="EST18908.1"/>
    <property type="molecule type" value="Genomic_DNA"/>
</dbReference>
<dbReference type="HOGENOM" id="CLU_2588331_0_0_11"/>
<sequence length="80" mass="8557">MVAVFGGMRMLSTPTACARSRAGLCCGAEVAHCPIAAYDFAPVDAVLAPISSTLTNGWRRPRRQRRSGSNRPTTPTLVPR</sequence>
<reference evidence="2 3" key="1">
    <citation type="journal article" date="2014" name="Genome Announc.">
        <title>Draft Genome Sequence of Streptomyces roseochromogenes subsp. oscitans DS 12.976, Producer of the Aminocoumarin Antibiotic Clorobiocin.</title>
        <authorList>
            <person name="Ruckert C."/>
            <person name="Kalinowski J."/>
            <person name="Heide L."/>
            <person name="Apel A.K."/>
        </authorList>
    </citation>
    <scope>NUCLEOTIDE SEQUENCE [LARGE SCALE GENOMIC DNA]</scope>
    <source>
        <strain evidence="2 3">DS 12.976</strain>
    </source>
</reference>
<accession>V6JGS2</accession>
<dbReference type="AlphaFoldDB" id="V6JGS2"/>
<keyword evidence="3" id="KW-1185">Reference proteome</keyword>
<proteinExistence type="predicted"/>
<feature type="region of interest" description="Disordered" evidence="1">
    <location>
        <begin position="57"/>
        <end position="80"/>
    </location>
</feature>
<dbReference type="Proteomes" id="UP000017984">
    <property type="component" value="Chromosome"/>
</dbReference>
<comment type="caution">
    <text evidence="2">The sequence shown here is derived from an EMBL/GenBank/DDBJ whole genome shotgun (WGS) entry which is preliminary data.</text>
</comment>
<organism evidence="2 3">
    <name type="scientific">Streptomyces roseochromogenus subsp. oscitans DS 12.976</name>
    <dbReference type="NCBI Taxonomy" id="1352936"/>
    <lineage>
        <taxon>Bacteria</taxon>
        <taxon>Bacillati</taxon>
        <taxon>Actinomycetota</taxon>
        <taxon>Actinomycetes</taxon>
        <taxon>Kitasatosporales</taxon>
        <taxon>Streptomycetaceae</taxon>
        <taxon>Streptomyces</taxon>
    </lineage>
</organism>
<gene>
    <name evidence="2" type="ORF">M878_44135</name>
</gene>
<protein>
    <submittedName>
        <fullName evidence="2">Uncharacterized protein</fullName>
    </submittedName>
</protein>
<name>V6JGS2_STRRC</name>